<dbReference type="Proteomes" id="UP000274922">
    <property type="component" value="Unassembled WGS sequence"/>
</dbReference>
<dbReference type="Gene3D" id="1.10.506.10">
    <property type="entry name" value="GTPase Activation - p120gap, domain 1"/>
    <property type="match status" value="1"/>
</dbReference>
<keyword evidence="1" id="KW-0343">GTPase activation</keyword>
<feature type="compositionally biased region" description="Pro residues" evidence="2">
    <location>
        <begin position="173"/>
        <end position="184"/>
    </location>
</feature>
<evidence type="ECO:0000313" key="5">
    <source>
        <dbReference type="Proteomes" id="UP000274922"/>
    </source>
</evidence>
<dbReference type="OrthoDB" id="28245at2759"/>
<dbReference type="SMART" id="SM00323">
    <property type="entry name" value="RasGAP"/>
    <property type="match status" value="1"/>
</dbReference>
<gene>
    <name evidence="4" type="ORF">CXG81DRAFT_24848</name>
</gene>
<sequence>MVVIRTSYPRPITPTSPSRAPPSPPTPRLPTPRLLTPTPTLQAPTLAALSPSLDIPALQSSASSSPTPAWPSFATQTSASPTPPSPIPVPASASPTARTPTSPASTAATALTVATTATASTALTASTAVTSATTAFTATATTSPLPTATVTFPATTPGSSVAPTPTVRLNVPPSHPPPPRPLPPTSATTGSPASARAKDRERDKERDPEHGGRRGGLPTRSLSGRFQRSVDKMRNKSFNLYLGSQSLVELGSDYKPADLDRRIAGLLLSYDANLLAIICQASFTGDMAASVSLGVLALLRTQTPDMTEPFLKRLLRGRIAQYLKRNRDLSDIIRDNSMATMLLNAFTRYEGLEYLDQNLREPLKTVLTSDLISKCEIDQSRQKMDETELLENDANLRSCTTRFIDSILLHLDAMPPPIRRMCAFLHMTVEDLHSDMFPRPVRQSKLSTAGPHAAKSRSLVPGAVPPDASLPSSLIQSHLELAYGSYATASGNSPSRPMSFHSVGESVRSQGILTVAEKVVGSFLFLRFFVPAITSPESFGLVSERITPASRRGLVLCGKVLTALCNDVDFANKEGYLVPLNSFLHENRDFIKTFLKTVATMESKPRSPAEGSKPSSDKANPRTSLQKTRRGSAIGSTVFSSMPSLKPAPTENVARSRTSIESEHTSEKLYYYLGKSLAKIEKDISDQLAFLGPDQTEGVVQNFYELKRLIERSKYNEDTSQSVKERPGALMAGLRRFFFNQ</sequence>
<feature type="compositionally biased region" description="Pro residues" evidence="2">
    <location>
        <begin position="11"/>
        <end position="30"/>
    </location>
</feature>
<dbReference type="Pfam" id="PF00616">
    <property type="entry name" value="RasGAP"/>
    <property type="match status" value="1"/>
</dbReference>
<feature type="compositionally biased region" description="Low complexity" evidence="2">
    <location>
        <begin position="1"/>
        <end position="10"/>
    </location>
</feature>
<dbReference type="EMBL" id="ML014142">
    <property type="protein sequence ID" value="RKP02475.1"/>
    <property type="molecule type" value="Genomic_DNA"/>
</dbReference>
<feature type="compositionally biased region" description="Low complexity" evidence="2">
    <location>
        <begin position="145"/>
        <end position="157"/>
    </location>
</feature>
<dbReference type="AlphaFoldDB" id="A0A4P9XAV7"/>
<feature type="region of interest" description="Disordered" evidence="2">
    <location>
        <begin position="1"/>
        <end position="105"/>
    </location>
</feature>
<feature type="region of interest" description="Disordered" evidence="2">
    <location>
        <begin position="145"/>
        <end position="227"/>
    </location>
</feature>
<accession>A0A4P9XAV7</accession>
<dbReference type="PROSITE" id="PS50018">
    <property type="entry name" value="RAS_GTPASE_ACTIV_2"/>
    <property type="match status" value="1"/>
</dbReference>
<feature type="compositionally biased region" description="Low complexity" evidence="2">
    <location>
        <begin position="31"/>
        <end position="80"/>
    </location>
</feature>
<dbReference type="STRING" id="1555241.A0A4P9XAV7"/>
<evidence type="ECO:0000313" key="4">
    <source>
        <dbReference type="EMBL" id="RKP02475.1"/>
    </source>
</evidence>
<protein>
    <recommendedName>
        <fullName evidence="3">Ras-GAP domain-containing protein</fullName>
    </recommendedName>
</protein>
<dbReference type="PANTHER" id="PTHR10194">
    <property type="entry name" value="RAS GTPASE-ACTIVATING PROTEINS"/>
    <property type="match status" value="1"/>
</dbReference>
<evidence type="ECO:0000256" key="2">
    <source>
        <dbReference type="SAM" id="MobiDB-lite"/>
    </source>
</evidence>
<organism evidence="4 5">
    <name type="scientific">Caulochytrium protostelioides</name>
    <dbReference type="NCBI Taxonomy" id="1555241"/>
    <lineage>
        <taxon>Eukaryota</taxon>
        <taxon>Fungi</taxon>
        <taxon>Fungi incertae sedis</taxon>
        <taxon>Chytridiomycota</taxon>
        <taxon>Chytridiomycota incertae sedis</taxon>
        <taxon>Chytridiomycetes</taxon>
        <taxon>Caulochytriales</taxon>
        <taxon>Caulochytriaceae</taxon>
        <taxon>Caulochytrium</taxon>
    </lineage>
</organism>
<dbReference type="InterPro" id="IPR001936">
    <property type="entry name" value="RasGAP_dom"/>
</dbReference>
<keyword evidence="5" id="KW-1185">Reference proteome</keyword>
<proteinExistence type="predicted"/>
<dbReference type="InterPro" id="IPR008936">
    <property type="entry name" value="Rho_GTPase_activation_prot"/>
</dbReference>
<feature type="compositionally biased region" description="Low complexity" evidence="2">
    <location>
        <begin position="90"/>
        <end position="105"/>
    </location>
</feature>
<reference evidence="5" key="1">
    <citation type="journal article" date="2018" name="Nat. Microbiol.">
        <title>Leveraging single-cell genomics to expand the fungal tree of life.</title>
        <authorList>
            <person name="Ahrendt S.R."/>
            <person name="Quandt C.A."/>
            <person name="Ciobanu D."/>
            <person name="Clum A."/>
            <person name="Salamov A."/>
            <person name="Andreopoulos B."/>
            <person name="Cheng J.F."/>
            <person name="Woyke T."/>
            <person name="Pelin A."/>
            <person name="Henrissat B."/>
            <person name="Reynolds N.K."/>
            <person name="Benny G.L."/>
            <person name="Smith M.E."/>
            <person name="James T.Y."/>
            <person name="Grigoriev I.V."/>
        </authorList>
    </citation>
    <scope>NUCLEOTIDE SEQUENCE [LARGE SCALE GENOMIC DNA]</scope>
    <source>
        <strain evidence="5">ATCC 52028</strain>
    </source>
</reference>
<evidence type="ECO:0000259" key="3">
    <source>
        <dbReference type="PROSITE" id="PS50018"/>
    </source>
</evidence>
<name>A0A4P9XAV7_9FUNG</name>
<feature type="domain" description="Ras-GAP" evidence="3">
    <location>
        <begin position="307"/>
        <end position="566"/>
    </location>
</feature>
<dbReference type="PANTHER" id="PTHR10194:SF60">
    <property type="entry name" value="RAS GTPASE-ACTIVATING PROTEIN RASKOL"/>
    <property type="match status" value="1"/>
</dbReference>
<dbReference type="SUPFAM" id="SSF48350">
    <property type="entry name" value="GTPase activation domain, GAP"/>
    <property type="match status" value="1"/>
</dbReference>
<dbReference type="GO" id="GO:0005096">
    <property type="term" value="F:GTPase activator activity"/>
    <property type="evidence" value="ECO:0007669"/>
    <property type="project" value="UniProtKB-KW"/>
</dbReference>
<feature type="compositionally biased region" description="Basic and acidic residues" evidence="2">
    <location>
        <begin position="196"/>
        <end position="212"/>
    </location>
</feature>
<dbReference type="InterPro" id="IPR039360">
    <property type="entry name" value="Ras_GTPase"/>
</dbReference>
<feature type="compositionally biased region" description="Polar residues" evidence="2">
    <location>
        <begin position="634"/>
        <end position="643"/>
    </location>
</feature>
<evidence type="ECO:0000256" key="1">
    <source>
        <dbReference type="ARBA" id="ARBA00022468"/>
    </source>
</evidence>
<feature type="region of interest" description="Disordered" evidence="2">
    <location>
        <begin position="602"/>
        <end position="659"/>
    </location>
</feature>